<dbReference type="RefSeq" id="WP_013291988.1">
    <property type="nucleotide sequence ID" value="NC_014393.1"/>
</dbReference>
<dbReference type="EMBL" id="CP002160">
    <property type="protein sequence ID" value="ADL54043.1"/>
    <property type="molecule type" value="Genomic_DNA"/>
</dbReference>
<dbReference type="Proteomes" id="UP000002730">
    <property type="component" value="Chromosome"/>
</dbReference>
<dbReference type="PANTHER" id="PTHR33383">
    <property type="entry name" value="MEMBRANE PROTEIN INSERTION EFFICIENCY FACTOR-RELATED"/>
    <property type="match status" value="1"/>
</dbReference>
<organism evidence="3 4">
    <name type="scientific">Clostridium cellulovorans (strain ATCC 35296 / DSM 3052 / OCM 3 / 743B)</name>
    <dbReference type="NCBI Taxonomy" id="573061"/>
    <lineage>
        <taxon>Bacteria</taxon>
        <taxon>Bacillati</taxon>
        <taxon>Bacillota</taxon>
        <taxon>Clostridia</taxon>
        <taxon>Eubacteriales</taxon>
        <taxon>Clostridiaceae</taxon>
        <taxon>Clostridium</taxon>
    </lineage>
</organism>
<comment type="subcellular location">
    <subcellularLocation>
        <location evidence="2">Cell membrane</location>
        <topology evidence="2">Peripheral membrane protein</topology>
        <orientation evidence="2">Cytoplasmic side</orientation>
    </subcellularLocation>
</comment>
<keyword evidence="4" id="KW-1185">Reference proteome</keyword>
<evidence type="ECO:0000313" key="3">
    <source>
        <dbReference type="EMBL" id="ADL54043.1"/>
    </source>
</evidence>
<dbReference type="PANTHER" id="PTHR33383:SF1">
    <property type="entry name" value="MEMBRANE PROTEIN INSERTION EFFICIENCY FACTOR-RELATED"/>
    <property type="match status" value="1"/>
</dbReference>
<comment type="similarity">
    <text evidence="2">Belongs to the UPF0161 family.</text>
</comment>
<protein>
    <recommendedName>
        <fullName evidence="2">Putative membrane protein insertion efficiency factor</fullName>
    </recommendedName>
</protein>
<accession>D9SPE1</accession>
<evidence type="ECO:0000313" key="4">
    <source>
        <dbReference type="Proteomes" id="UP000002730"/>
    </source>
</evidence>
<dbReference type="KEGG" id="ccb:Clocel_4387"/>
<dbReference type="SMART" id="SM01234">
    <property type="entry name" value="Haemolytic"/>
    <property type="match status" value="1"/>
</dbReference>
<dbReference type="InterPro" id="IPR002696">
    <property type="entry name" value="Membr_insert_effic_factor_YidD"/>
</dbReference>
<evidence type="ECO:0000256" key="2">
    <source>
        <dbReference type="HAMAP-Rule" id="MF_00386"/>
    </source>
</evidence>
<keyword evidence="1 2" id="KW-0472">Membrane</keyword>
<dbReference type="STRING" id="573061.Clocel_4387"/>
<gene>
    <name evidence="3" type="ordered locus">Clocel_4387</name>
</gene>
<dbReference type="HAMAP" id="MF_00386">
    <property type="entry name" value="UPF0161_YidD"/>
    <property type="match status" value="1"/>
</dbReference>
<sequence>MEVKRILIKIIKFYRKYISPLKGTPTCKFLPTCSQYAIEALEKHGVIRGGFMALKRVLRCNPFSSGGYDPVE</sequence>
<dbReference type="eggNOG" id="COG0759">
    <property type="taxonomic scope" value="Bacteria"/>
</dbReference>
<dbReference type="AlphaFoldDB" id="D9SPE1"/>
<dbReference type="Pfam" id="PF01809">
    <property type="entry name" value="YidD"/>
    <property type="match status" value="1"/>
</dbReference>
<keyword evidence="2" id="KW-1003">Cell membrane</keyword>
<dbReference type="GO" id="GO:0005886">
    <property type="term" value="C:plasma membrane"/>
    <property type="evidence" value="ECO:0007669"/>
    <property type="project" value="UniProtKB-SubCell"/>
</dbReference>
<proteinExistence type="inferred from homology"/>
<name>D9SPE1_CLOC7</name>
<dbReference type="HOGENOM" id="CLU_144811_6_0_9"/>
<dbReference type="NCBIfam" id="TIGR00278">
    <property type="entry name" value="membrane protein insertion efficiency factor YidD"/>
    <property type="match status" value="1"/>
</dbReference>
<reference evidence="3 4" key="1">
    <citation type="submission" date="2010-08" db="EMBL/GenBank/DDBJ databases">
        <title>Complete sequence of Clostridium cellulovorans 743B.</title>
        <authorList>
            <consortium name="US DOE Joint Genome Institute"/>
            <person name="Lucas S."/>
            <person name="Copeland A."/>
            <person name="Lapidus A."/>
            <person name="Cheng J.-F."/>
            <person name="Bruce D."/>
            <person name="Goodwin L."/>
            <person name="Pitluck S."/>
            <person name="Chertkov O."/>
            <person name="Detter J.C."/>
            <person name="Han C."/>
            <person name="Tapia R."/>
            <person name="Land M."/>
            <person name="Hauser L."/>
            <person name="Chang Y.-J."/>
            <person name="Jeffries C."/>
            <person name="Kyrpides N."/>
            <person name="Ivanova N."/>
            <person name="Mikhailova N."/>
            <person name="Hemme C.L."/>
            <person name="Woyke T."/>
        </authorList>
    </citation>
    <scope>NUCLEOTIDE SEQUENCE [LARGE SCALE GENOMIC DNA]</scope>
    <source>
        <strain evidence="4">ATCC 35296 / DSM 3052 / OCM 3 / 743B</strain>
    </source>
</reference>
<evidence type="ECO:0000256" key="1">
    <source>
        <dbReference type="ARBA" id="ARBA00023136"/>
    </source>
</evidence>
<comment type="function">
    <text evidence="2">Could be involved in insertion of integral membrane proteins into the membrane.</text>
</comment>